<evidence type="ECO:0000313" key="3">
    <source>
        <dbReference type="Proteomes" id="UP001209540"/>
    </source>
</evidence>
<dbReference type="AlphaFoldDB" id="A0AAD5K3L5"/>
<keyword evidence="3" id="KW-1185">Reference proteome</keyword>
<dbReference type="Pfam" id="PF18759">
    <property type="entry name" value="Plavaka"/>
    <property type="match status" value="1"/>
</dbReference>
<comment type="caution">
    <text evidence="2">The sequence shown here is derived from an EMBL/GenBank/DDBJ whole genome shotgun (WGS) entry which is preliminary data.</text>
</comment>
<evidence type="ECO:0000256" key="1">
    <source>
        <dbReference type="SAM" id="MobiDB-lite"/>
    </source>
</evidence>
<accession>A0AAD5K3L5</accession>
<gene>
    <name evidence="2" type="ORF">BDA99DRAFT_535619</name>
</gene>
<dbReference type="InterPro" id="IPR041078">
    <property type="entry name" value="Plavaka"/>
</dbReference>
<reference evidence="2" key="1">
    <citation type="journal article" date="2022" name="IScience">
        <title>Evolution of zygomycete secretomes and the origins of terrestrial fungal ecologies.</title>
        <authorList>
            <person name="Chang Y."/>
            <person name="Wang Y."/>
            <person name="Mondo S."/>
            <person name="Ahrendt S."/>
            <person name="Andreopoulos W."/>
            <person name="Barry K."/>
            <person name="Beard J."/>
            <person name="Benny G.L."/>
            <person name="Blankenship S."/>
            <person name="Bonito G."/>
            <person name="Cuomo C."/>
            <person name="Desiro A."/>
            <person name="Gervers K.A."/>
            <person name="Hundley H."/>
            <person name="Kuo A."/>
            <person name="LaButti K."/>
            <person name="Lang B.F."/>
            <person name="Lipzen A."/>
            <person name="O'Donnell K."/>
            <person name="Pangilinan J."/>
            <person name="Reynolds N."/>
            <person name="Sandor L."/>
            <person name="Smith M.E."/>
            <person name="Tsang A."/>
            <person name="Grigoriev I.V."/>
            <person name="Stajich J.E."/>
            <person name="Spatafora J.W."/>
        </authorList>
    </citation>
    <scope>NUCLEOTIDE SEQUENCE</scope>
    <source>
        <strain evidence="2">RSA 2281</strain>
    </source>
</reference>
<proteinExistence type="predicted"/>
<name>A0AAD5K3L5_9FUNG</name>
<feature type="compositionally biased region" description="Basic and acidic residues" evidence="1">
    <location>
        <begin position="10"/>
        <end position="20"/>
    </location>
</feature>
<evidence type="ECO:0000313" key="2">
    <source>
        <dbReference type="EMBL" id="KAI9268104.1"/>
    </source>
</evidence>
<reference evidence="2" key="2">
    <citation type="submission" date="2023-02" db="EMBL/GenBank/DDBJ databases">
        <authorList>
            <consortium name="DOE Joint Genome Institute"/>
            <person name="Mondo S.J."/>
            <person name="Chang Y."/>
            <person name="Wang Y."/>
            <person name="Ahrendt S."/>
            <person name="Andreopoulos W."/>
            <person name="Barry K."/>
            <person name="Beard J."/>
            <person name="Benny G.L."/>
            <person name="Blankenship S."/>
            <person name="Bonito G."/>
            <person name="Cuomo C."/>
            <person name="Desiro A."/>
            <person name="Gervers K.A."/>
            <person name="Hundley H."/>
            <person name="Kuo A."/>
            <person name="LaButti K."/>
            <person name="Lang B.F."/>
            <person name="Lipzen A."/>
            <person name="O'Donnell K."/>
            <person name="Pangilinan J."/>
            <person name="Reynolds N."/>
            <person name="Sandor L."/>
            <person name="Smith M.W."/>
            <person name="Tsang A."/>
            <person name="Grigoriev I.V."/>
            <person name="Stajich J.E."/>
            <person name="Spatafora J.W."/>
        </authorList>
    </citation>
    <scope>NUCLEOTIDE SEQUENCE</scope>
    <source>
        <strain evidence="2">RSA 2281</strain>
    </source>
</reference>
<dbReference type="EMBL" id="JAIXMP010000009">
    <property type="protein sequence ID" value="KAI9268104.1"/>
    <property type="molecule type" value="Genomic_DNA"/>
</dbReference>
<dbReference type="Proteomes" id="UP001209540">
    <property type="component" value="Unassembled WGS sequence"/>
</dbReference>
<protein>
    <submittedName>
        <fullName evidence="2">Uncharacterized protein</fullName>
    </submittedName>
</protein>
<feature type="region of interest" description="Disordered" evidence="1">
    <location>
        <begin position="1"/>
        <end position="27"/>
    </location>
</feature>
<organism evidence="2 3">
    <name type="scientific">Phascolomyces articulosus</name>
    <dbReference type="NCBI Taxonomy" id="60185"/>
    <lineage>
        <taxon>Eukaryota</taxon>
        <taxon>Fungi</taxon>
        <taxon>Fungi incertae sedis</taxon>
        <taxon>Mucoromycota</taxon>
        <taxon>Mucoromycotina</taxon>
        <taxon>Mucoromycetes</taxon>
        <taxon>Mucorales</taxon>
        <taxon>Lichtheimiaceae</taxon>
        <taxon>Phascolomyces</taxon>
    </lineage>
</organism>
<sequence>MVGSKRPRKNKENNTTKTSKDNIQPSMNTINLATVPFKPAPNDDQNEREKAHGLNRWLVDIAKTTSTGSENPTIKVTSLNMLKKILKQDADPSTLQEFETYNISVYEIEGFPKGYEKEINHTAGSLSVTYGNIHESLPAEYLILTVILASDVTNITKDGTKSAYPLYFKLGNIPTKIRENPTHKASCY</sequence>